<protein>
    <submittedName>
        <fullName evidence="2">Uncharacterized protein</fullName>
    </submittedName>
</protein>
<dbReference type="Pfam" id="PF13855">
    <property type="entry name" value="LRR_8"/>
    <property type="match status" value="1"/>
</dbReference>
<dbReference type="InterPro" id="IPR032675">
    <property type="entry name" value="LRR_dom_sf"/>
</dbReference>
<dbReference type="SUPFAM" id="SSF52058">
    <property type="entry name" value="L domain-like"/>
    <property type="match status" value="1"/>
</dbReference>
<organism evidence="1 2">
    <name type="scientific">Panagrolaimus superbus</name>
    <dbReference type="NCBI Taxonomy" id="310955"/>
    <lineage>
        <taxon>Eukaryota</taxon>
        <taxon>Metazoa</taxon>
        <taxon>Ecdysozoa</taxon>
        <taxon>Nematoda</taxon>
        <taxon>Chromadorea</taxon>
        <taxon>Rhabditida</taxon>
        <taxon>Tylenchina</taxon>
        <taxon>Panagrolaimomorpha</taxon>
        <taxon>Panagrolaimoidea</taxon>
        <taxon>Panagrolaimidae</taxon>
        <taxon>Panagrolaimus</taxon>
    </lineage>
</organism>
<accession>A0A914Z591</accession>
<proteinExistence type="predicted"/>
<sequence>MVRIYCLTSITRISSEENDTIQRRPYKKNAVEEWDIRENVDEQTPKNIKAQEFEFEFYQLTEICIGFDYVKNRKVYAMNIFRKDIGLLVFKMVIKNSKIRGIISAEEEAFYEAYAAKLKEFCTKETVEGVYIFPGVREAAFGIFPFDLPNPSKPNVLRQKLSVISRLIFLLCDPETGSYQNVFFEGINKIKEGKSTKNKEKDETLDQKLVCLLYNRNISDLEKFNSNNVNFETLKGVQFYNVHIFDAEEKLHRFFYANTFKALTVVELISCYITKLSDEFFRFIPGTLEHLILKRNDITFISEGIAFFTELRELNLAQNKNLFDDGIPWNCLSWRIETLNLMETNITKIPDEVKRLLSLKKLSASSLQLSVN</sequence>
<keyword evidence="1" id="KW-1185">Reference proteome</keyword>
<dbReference type="Gene3D" id="3.80.10.10">
    <property type="entry name" value="Ribonuclease Inhibitor"/>
    <property type="match status" value="1"/>
</dbReference>
<dbReference type="WBParaSite" id="PSU_v2.g5420.t1">
    <property type="protein sequence ID" value="PSU_v2.g5420.t1"/>
    <property type="gene ID" value="PSU_v2.g5420"/>
</dbReference>
<dbReference type="InterPro" id="IPR001611">
    <property type="entry name" value="Leu-rich_rpt"/>
</dbReference>
<dbReference type="Proteomes" id="UP000887577">
    <property type="component" value="Unplaced"/>
</dbReference>
<evidence type="ECO:0000313" key="1">
    <source>
        <dbReference type="Proteomes" id="UP000887577"/>
    </source>
</evidence>
<reference evidence="2" key="1">
    <citation type="submission" date="2022-11" db="UniProtKB">
        <authorList>
            <consortium name="WormBaseParasite"/>
        </authorList>
    </citation>
    <scope>IDENTIFICATION</scope>
</reference>
<evidence type="ECO:0000313" key="2">
    <source>
        <dbReference type="WBParaSite" id="PSU_v2.g5420.t1"/>
    </source>
</evidence>
<dbReference type="AlphaFoldDB" id="A0A914Z591"/>
<name>A0A914Z591_9BILA</name>